<protein>
    <submittedName>
        <fullName evidence="1">Uncharacterized protein</fullName>
    </submittedName>
</protein>
<name>A0A450U5Q7_9GAMM</name>
<sequence>MPRGRSGLPARDDPVWVFGSGLAGLGLNDGVLNRVNAPKRCIVEAQSLNGEAPSLNGGVQSLNDEVPSLNGEVLNLNDGVRNSDNEVPNLSVEPRSFDGETWNLDDEVPSFDGGVRSQDDEVLNSNDEALNSGDASGCFNDRGLRIVKTTPRSDNM</sequence>
<proteinExistence type="predicted"/>
<gene>
    <name evidence="1" type="ORF">BECKLFY1418B_GA0070995_100389</name>
</gene>
<organism evidence="1">
    <name type="scientific">Candidatus Kentrum sp. LFY</name>
    <dbReference type="NCBI Taxonomy" id="2126342"/>
    <lineage>
        <taxon>Bacteria</taxon>
        <taxon>Pseudomonadati</taxon>
        <taxon>Pseudomonadota</taxon>
        <taxon>Gammaproteobacteria</taxon>
        <taxon>Candidatus Kentrum</taxon>
    </lineage>
</organism>
<dbReference type="AlphaFoldDB" id="A0A450U5Q7"/>
<reference evidence="1" key="1">
    <citation type="submission" date="2019-02" db="EMBL/GenBank/DDBJ databases">
        <authorList>
            <person name="Gruber-Vodicka R. H."/>
            <person name="Seah K. B. B."/>
        </authorList>
    </citation>
    <scope>NUCLEOTIDE SEQUENCE</scope>
    <source>
        <strain evidence="1">BECK_M7</strain>
    </source>
</reference>
<dbReference type="EMBL" id="CAADFF010000003">
    <property type="protein sequence ID" value="VFJ86533.1"/>
    <property type="molecule type" value="Genomic_DNA"/>
</dbReference>
<evidence type="ECO:0000313" key="1">
    <source>
        <dbReference type="EMBL" id="VFJ86533.1"/>
    </source>
</evidence>
<accession>A0A450U5Q7</accession>